<sequence length="472" mass="52959">MRTAAAVGVLCLVSLVAALDYKYHHSEELEAYLKEVHAAHPALTHLHSIGRSVEGRDLWVLVLGRFPTQHKIGIPEFKYVANMHGDETVGREILLHLIDHLVTSYGRDPAITRLLNNTRIHIMPTMNPDGFEATVVPDCYYSRGRYNKNGEDLNRNFPDAFEHNSNVIQPETQAVINWIKNETFVLSANLHGGALVASYTFDNGNSVTGTSNGYSRSPDDDVFIHLAKTYSFNHASMYKGTGCDSRQTFPDGITNGYSWYQLEGGMQDYNYVWGQCFEITLELSCCKYPPAEQLEKFWRDNKVALVEYIKQVHLGVKGQVTDKNGNPIPNAIVEAKGRPHICPYRTNEHGEYFLLLLPGKYVINNIFPIFRNCKQVSQRNSVFKTKQEILCARSQATVPGFKSVLKTVDIADNTANFSALKQDFSFPELSVKPGAASCPRIPLYQELERSSAAVKPTLHILVLVTVTIAIFK</sequence>
<evidence type="ECO:0000256" key="2">
    <source>
        <dbReference type="ARBA" id="ARBA00023180"/>
    </source>
</evidence>
<dbReference type="OrthoDB" id="10249045at2759"/>
<dbReference type="PANTHER" id="PTHR11532:SF84">
    <property type="entry name" value="CARBOXYPEPTIDASE M"/>
    <property type="match status" value="1"/>
</dbReference>
<dbReference type="PROSITE" id="PS52035">
    <property type="entry name" value="PEPTIDASE_M14"/>
    <property type="match status" value="1"/>
</dbReference>
<comment type="caution">
    <text evidence="6">The sequence shown here is derived from an EMBL/GenBank/DDBJ whole genome shotgun (WGS) entry which is preliminary data.</text>
</comment>
<dbReference type="PROSITE" id="PS00132">
    <property type="entry name" value="CARBOXYPEPT_ZN_1"/>
    <property type="match status" value="1"/>
</dbReference>
<dbReference type="PANTHER" id="PTHR11532">
    <property type="entry name" value="PROTEASE M14 CARBOXYPEPTIDASE"/>
    <property type="match status" value="1"/>
</dbReference>
<evidence type="ECO:0000313" key="7">
    <source>
        <dbReference type="Proteomes" id="UP000198323"/>
    </source>
</evidence>
<feature type="domain" description="Peptidase M14" evidence="5">
    <location>
        <begin position="22"/>
        <end position="312"/>
    </location>
</feature>
<proteinExistence type="inferred from homology"/>
<keyword evidence="2" id="KW-0325">Glycoprotein</keyword>
<dbReference type="GO" id="GO:0006518">
    <property type="term" value="P:peptide metabolic process"/>
    <property type="evidence" value="ECO:0007669"/>
    <property type="project" value="TreeGrafter"/>
</dbReference>
<dbReference type="FunFam" id="3.40.630.10:FF:000041">
    <property type="entry name" value="Carboxypeptidase M"/>
    <property type="match status" value="1"/>
</dbReference>
<dbReference type="SUPFAM" id="SSF53187">
    <property type="entry name" value="Zn-dependent exopeptidases"/>
    <property type="match status" value="1"/>
</dbReference>
<dbReference type="CDD" id="cd11308">
    <property type="entry name" value="Peptidase_M14NE-CP-C_like"/>
    <property type="match status" value="1"/>
</dbReference>
<feature type="signal peptide" evidence="4">
    <location>
        <begin position="1"/>
        <end position="18"/>
    </location>
</feature>
<dbReference type="InterPro" id="IPR008969">
    <property type="entry name" value="CarboxyPept-like_regulatory"/>
</dbReference>
<dbReference type="STRING" id="9009.A0A226MP60"/>
<dbReference type="Pfam" id="PF00246">
    <property type="entry name" value="Peptidase_M14"/>
    <property type="match status" value="1"/>
</dbReference>
<dbReference type="AlphaFoldDB" id="A0A226MP60"/>
<evidence type="ECO:0000256" key="1">
    <source>
        <dbReference type="ARBA" id="ARBA00005988"/>
    </source>
</evidence>
<organism evidence="6 7">
    <name type="scientific">Callipepla squamata</name>
    <name type="common">Scaled quail</name>
    <dbReference type="NCBI Taxonomy" id="9009"/>
    <lineage>
        <taxon>Eukaryota</taxon>
        <taxon>Metazoa</taxon>
        <taxon>Chordata</taxon>
        <taxon>Craniata</taxon>
        <taxon>Vertebrata</taxon>
        <taxon>Euteleostomi</taxon>
        <taxon>Archelosauria</taxon>
        <taxon>Archosauria</taxon>
        <taxon>Dinosauria</taxon>
        <taxon>Saurischia</taxon>
        <taxon>Theropoda</taxon>
        <taxon>Coelurosauria</taxon>
        <taxon>Aves</taxon>
        <taxon>Neognathae</taxon>
        <taxon>Galloanserae</taxon>
        <taxon>Galliformes</taxon>
        <taxon>Odontophoridae</taxon>
        <taxon>Callipepla</taxon>
    </lineage>
</organism>
<feature type="chain" id="PRO_5012217795" description="Peptidase M14 domain-containing protein" evidence="4">
    <location>
        <begin position="19"/>
        <end position="472"/>
    </location>
</feature>
<dbReference type="SUPFAM" id="SSF49464">
    <property type="entry name" value="Carboxypeptidase regulatory domain-like"/>
    <property type="match status" value="1"/>
</dbReference>
<dbReference type="EMBL" id="MCFN01000578">
    <property type="protein sequence ID" value="OXB57065.1"/>
    <property type="molecule type" value="Genomic_DNA"/>
</dbReference>
<comment type="similarity">
    <text evidence="1 3">Belongs to the peptidase M14 family.</text>
</comment>
<dbReference type="SMART" id="SM00631">
    <property type="entry name" value="Zn_pept"/>
    <property type="match status" value="1"/>
</dbReference>
<dbReference type="PRINTS" id="PR00765">
    <property type="entry name" value="CRBOXYPTASEA"/>
</dbReference>
<accession>A0A226MP60</accession>
<dbReference type="InterPro" id="IPR000834">
    <property type="entry name" value="Peptidase_M14"/>
</dbReference>
<gene>
    <name evidence="6" type="ORF">ASZ78_002936</name>
</gene>
<dbReference type="Gene3D" id="2.60.40.1120">
    <property type="entry name" value="Carboxypeptidase-like, regulatory domain"/>
    <property type="match status" value="1"/>
</dbReference>
<dbReference type="GO" id="GO:0004181">
    <property type="term" value="F:metallocarboxypeptidase activity"/>
    <property type="evidence" value="ECO:0007669"/>
    <property type="project" value="InterPro"/>
</dbReference>
<dbReference type="GO" id="GO:0016485">
    <property type="term" value="P:protein processing"/>
    <property type="evidence" value="ECO:0007669"/>
    <property type="project" value="TreeGrafter"/>
</dbReference>
<dbReference type="CDD" id="cd03866">
    <property type="entry name" value="M14_CPM"/>
    <property type="match status" value="1"/>
</dbReference>
<evidence type="ECO:0000259" key="5">
    <source>
        <dbReference type="PROSITE" id="PS52035"/>
    </source>
</evidence>
<reference evidence="6 7" key="1">
    <citation type="submission" date="2016-07" db="EMBL/GenBank/DDBJ databases">
        <title>Disparate Historic Effective Population Sizes Predicted by Modern Levels of Genome Diversity for the Scaled Quail (Callipepla squamata) and the Northern Bobwhite (Colinus virginianus): Inferences from First and Second Generation Draft Genome Assemblies for Sympatric New World Quail.</title>
        <authorList>
            <person name="Oldeschulte D.L."/>
            <person name="Halley Y.A."/>
            <person name="Bhattarai E.K."/>
            <person name="Brashear W.A."/>
            <person name="Hill J."/>
            <person name="Metz R.P."/>
            <person name="Johnson C.D."/>
            <person name="Rollins D."/>
            <person name="Peterson M.J."/>
            <person name="Bickhart D.M."/>
            <person name="Decker J.E."/>
            <person name="Seabury C.M."/>
        </authorList>
    </citation>
    <scope>NUCLEOTIDE SEQUENCE [LARGE SCALE GENOMIC DNA]</scope>
    <source>
        <strain evidence="6 7">Texas</strain>
        <tissue evidence="6">Leg muscle</tissue>
    </source>
</reference>
<name>A0A226MP60_CALSU</name>
<feature type="active site" description="Proton donor/acceptor" evidence="3">
    <location>
        <position position="282"/>
    </location>
</feature>
<evidence type="ECO:0000256" key="4">
    <source>
        <dbReference type="SAM" id="SignalP"/>
    </source>
</evidence>
<keyword evidence="4" id="KW-0732">Signal</keyword>
<dbReference type="InterPro" id="IPR057246">
    <property type="entry name" value="CARBOXYPEPT_ZN_1"/>
</dbReference>
<evidence type="ECO:0000256" key="3">
    <source>
        <dbReference type="PROSITE-ProRule" id="PRU01379"/>
    </source>
</evidence>
<evidence type="ECO:0000313" key="6">
    <source>
        <dbReference type="EMBL" id="OXB57065.1"/>
    </source>
</evidence>
<protein>
    <recommendedName>
        <fullName evidence="5">Peptidase M14 domain-containing protein</fullName>
    </recommendedName>
</protein>
<dbReference type="GO" id="GO:0008270">
    <property type="term" value="F:zinc ion binding"/>
    <property type="evidence" value="ECO:0007669"/>
    <property type="project" value="InterPro"/>
</dbReference>
<dbReference type="InterPro" id="IPR050753">
    <property type="entry name" value="Peptidase_M14_domain"/>
</dbReference>
<dbReference type="InterPro" id="IPR033842">
    <property type="entry name" value="CPM_N"/>
</dbReference>
<keyword evidence="7" id="KW-1185">Reference proteome</keyword>
<dbReference type="Gene3D" id="3.40.630.10">
    <property type="entry name" value="Zn peptidases"/>
    <property type="match status" value="1"/>
</dbReference>
<dbReference type="GO" id="GO:0005615">
    <property type="term" value="C:extracellular space"/>
    <property type="evidence" value="ECO:0007669"/>
    <property type="project" value="TreeGrafter"/>
</dbReference>
<dbReference type="Proteomes" id="UP000198323">
    <property type="component" value="Unassembled WGS sequence"/>
</dbReference>